<evidence type="ECO:0008006" key="4">
    <source>
        <dbReference type="Google" id="ProtNLM"/>
    </source>
</evidence>
<proteinExistence type="predicted"/>
<organism evidence="2 3">
    <name type="scientific">Daldinia eschscholtzii</name>
    <dbReference type="NCBI Taxonomy" id="292717"/>
    <lineage>
        <taxon>Eukaryota</taxon>
        <taxon>Fungi</taxon>
        <taxon>Dikarya</taxon>
        <taxon>Ascomycota</taxon>
        <taxon>Pezizomycotina</taxon>
        <taxon>Sordariomycetes</taxon>
        <taxon>Xylariomycetidae</taxon>
        <taxon>Xylariales</taxon>
        <taxon>Hypoxylaceae</taxon>
        <taxon>Daldinia</taxon>
    </lineage>
</organism>
<reference evidence="2 3" key="1">
    <citation type="journal article" date="2024" name="Front Chem Biol">
        <title>Unveiling the potential of Daldinia eschscholtzii MFLUCC 19-0629 through bioactivity and bioinformatics studies for enhanced sustainable agriculture production.</title>
        <authorList>
            <person name="Brooks S."/>
            <person name="Weaver J.A."/>
            <person name="Klomchit A."/>
            <person name="Alharthi S.A."/>
            <person name="Onlamun T."/>
            <person name="Nurani R."/>
            <person name="Vong T.K."/>
            <person name="Alberti F."/>
            <person name="Greco C."/>
        </authorList>
    </citation>
    <scope>NUCLEOTIDE SEQUENCE [LARGE SCALE GENOMIC DNA]</scope>
    <source>
        <strain evidence="2">MFLUCC 19-0629</strain>
    </source>
</reference>
<sequence length="652" mass="72696">MESSTTREVMLLCPPDEKSDKNSHTEGESATNTDICLLKGSNPNLLHRIGALSTRSDSPSTVESVCWDQSSAVYSEASPASFKDDLFVEPELTVTERCGQPSDSDDEGRIPLRLPDLKCPELVLTEAMGSDYHDDARNTDAERILSNDTDENDVSLKRPSASSQSVDEDINSDFEDDDFDSDDDEWGGEPDKIETAVLMNVPDLDFAASLIMELHKDRAHSEARRIGGWQKGIVTYQTTSGSGENSRQSFTNSSAGQRPSQSRKKQRFASSRRKGSDDGDGERDEGEGSGSPENHDDGSISGEQRGRYACPFNKSEPDRFCSNPVTGDQYRVCESGYKTIQRLKEHIKRKHLLIQCERCYTNFSGKGKAIEDSVRDLRRHRQQLEPCAVGSSESNSGVNMEQWTLLDRSGGRKRQRISEVEKWFNIWDTIYPGRPRPLHPWAERTTIGIRSLPAPANSQDFASLFQRFLDHGTISGNIQFIQGQEVLMKSRLSSLAQRAYSLHMSLNDTPSLGNSSSSGQTATQITMPATPVMSNPNLTSVAQRHRSVPKMARQNSQPMILREPQPQYRMIQPQMPPGMSYGPPNFPGYGANQLTRVSSNPMTGPSQALVLEQPEYHWSYGNMSSSWGGFEYPLHIDTESTDLPYIQQNEQN</sequence>
<feature type="compositionally biased region" description="Acidic residues" evidence="1">
    <location>
        <begin position="166"/>
        <end position="188"/>
    </location>
</feature>
<feature type="compositionally biased region" description="Basic and acidic residues" evidence="1">
    <location>
        <begin position="131"/>
        <end position="145"/>
    </location>
</feature>
<feature type="compositionally biased region" description="Polar residues" evidence="1">
    <location>
        <begin position="237"/>
        <end position="260"/>
    </location>
</feature>
<accession>A0AAX6M8S9</accession>
<feature type="compositionally biased region" description="Acidic residues" evidence="1">
    <location>
        <begin position="278"/>
        <end position="287"/>
    </location>
</feature>
<protein>
    <recommendedName>
        <fullName evidence="4">C2H2-type domain-containing protein</fullName>
    </recommendedName>
</protein>
<dbReference type="PANTHER" id="PTHR38166">
    <property type="entry name" value="C2H2-TYPE DOMAIN-CONTAINING PROTEIN-RELATED"/>
    <property type="match status" value="1"/>
</dbReference>
<evidence type="ECO:0000256" key="1">
    <source>
        <dbReference type="SAM" id="MobiDB-lite"/>
    </source>
</evidence>
<dbReference type="EMBL" id="JBANMG010000009">
    <property type="protein sequence ID" value="KAK6949060.1"/>
    <property type="molecule type" value="Genomic_DNA"/>
</dbReference>
<comment type="caution">
    <text evidence="2">The sequence shown here is derived from an EMBL/GenBank/DDBJ whole genome shotgun (WGS) entry which is preliminary data.</text>
</comment>
<keyword evidence="3" id="KW-1185">Reference proteome</keyword>
<feature type="region of interest" description="Disordered" evidence="1">
    <location>
        <begin position="130"/>
        <end position="190"/>
    </location>
</feature>
<evidence type="ECO:0000313" key="2">
    <source>
        <dbReference type="EMBL" id="KAK6949060.1"/>
    </source>
</evidence>
<feature type="compositionally biased region" description="Basic residues" evidence="1">
    <location>
        <begin position="261"/>
        <end position="273"/>
    </location>
</feature>
<dbReference type="Proteomes" id="UP001369815">
    <property type="component" value="Unassembled WGS sequence"/>
</dbReference>
<feature type="region of interest" description="Disordered" evidence="1">
    <location>
        <begin position="1"/>
        <end position="30"/>
    </location>
</feature>
<feature type="compositionally biased region" description="Basic and acidic residues" evidence="1">
    <location>
        <begin position="15"/>
        <end position="27"/>
    </location>
</feature>
<evidence type="ECO:0000313" key="3">
    <source>
        <dbReference type="Proteomes" id="UP001369815"/>
    </source>
</evidence>
<dbReference type="AlphaFoldDB" id="A0AAX6M8S9"/>
<gene>
    <name evidence="2" type="ORF">Daesc_009133</name>
</gene>
<dbReference type="PANTHER" id="PTHR38166:SF1">
    <property type="entry name" value="C2H2-TYPE DOMAIN-CONTAINING PROTEIN"/>
    <property type="match status" value="1"/>
</dbReference>
<name>A0AAX6M8S9_9PEZI</name>
<feature type="region of interest" description="Disordered" evidence="1">
    <location>
        <begin position="237"/>
        <end position="309"/>
    </location>
</feature>